<feature type="transmembrane region" description="Helical" evidence="1">
    <location>
        <begin position="26"/>
        <end position="48"/>
    </location>
</feature>
<evidence type="ECO:0000256" key="1">
    <source>
        <dbReference type="SAM" id="Phobius"/>
    </source>
</evidence>
<dbReference type="Proteomes" id="UP000182063">
    <property type="component" value="Chromosome"/>
</dbReference>
<protein>
    <recommendedName>
        <fullName evidence="4">DUF4870 domain-containing protein</fullName>
    </recommendedName>
</protein>
<keyword evidence="3" id="KW-1185">Reference proteome</keyword>
<keyword evidence="1" id="KW-1133">Transmembrane helix</keyword>
<feature type="transmembrane region" description="Helical" evidence="1">
    <location>
        <begin position="68"/>
        <end position="100"/>
    </location>
</feature>
<evidence type="ECO:0008006" key="4">
    <source>
        <dbReference type="Google" id="ProtNLM"/>
    </source>
</evidence>
<dbReference type="EMBL" id="CP018221">
    <property type="protein sequence ID" value="API59434.1"/>
    <property type="molecule type" value="Genomic_DNA"/>
</dbReference>
<organism evidence="2 3">
    <name type="scientific">Tardibacter chloracetimidivorans</name>
    <dbReference type="NCBI Taxonomy" id="1921510"/>
    <lineage>
        <taxon>Bacteria</taxon>
        <taxon>Pseudomonadati</taxon>
        <taxon>Pseudomonadota</taxon>
        <taxon>Alphaproteobacteria</taxon>
        <taxon>Sphingomonadales</taxon>
        <taxon>Sphingomonadaceae</taxon>
        <taxon>Tardibacter</taxon>
    </lineage>
</organism>
<keyword evidence="1" id="KW-0812">Transmembrane</keyword>
<evidence type="ECO:0000313" key="2">
    <source>
        <dbReference type="EMBL" id="API59434.1"/>
    </source>
</evidence>
<name>A0A1L3ZUV9_9SPHN</name>
<gene>
    <name evidence="2" type="ORF">BSL82_09015</name>
</gene>
<proteinExistence type="predicted"/>
<dbReference type="OrthoDB" id="5405464at2"/>
<dbReference type="AlphaFoldDB" id="A0A1L3ZUV9"/>
<reference evidence="3" key="1">
    <citation type="submission" date="2016-11" db="EMBL/GenBank/DDBJ databases">
        <title>Complete Genome Sequence of alachlor-degrading Sphingomonas sp. strain JJ-A5.</title>
        <authorList>
            <person name="Lee H."/>
            <person name="Ka J.-O."/>
        </authorList>
    </citation>
    <scope>NUCLEOTIDE SEQUENCE [LARGE SCALE GENOMIC DNA]</scope>
    <source>
        <strain evidence="3">JJ-A5</strain>
    </source>
</reference>
<sequence>MTDSVPPPATSTNAGFDLNRPTIVALLYLASFLTGITALIGLVLAYVWKNEPHEPWEPSHYSFHIRSFWYGLLGAIICGILTLILIGLLGYVLLAIWLVVRTVLALLKAQRKEAIPNPETLFW</sequence>
<dbReference type="KEGG" id="sphj:BSL82_09015"/>
<evidence type="ECO:0000313" key="3">
    <source>
        <dbReference type="Proteomes" id="UP000182063"/>
    </source>
</evidence>
<dbReference type="RefSeq" id="WP_072596998.1">
    <property type="nucleotide sequence ID" value="NZ_CP018221.1"/>
</dbReference>
<accession>A0A1L3ZUV9</accession>
<keyword evidence="1" id="KW-0472">Membrane</keyword>
<dbReference type="STRING" id="1921510.BSL82_09015"/>